<comment type="subcellular location">
    <subcellularLocation>
        <location evidence="1">Nucleus</location>
    </subcellularLocation>
</comment>
<dbReference type="GO" id="GO:0003723">
    <property type="term" value="F:RNA binding"/>
    <property type="evidence" value="ECO:0007669"/>
    <property type="project" value="UniProtKB-KW"/>
</dbReference>
<dbReference type="EMBL" id="KK121906">
    <property type="protein sequence ID" value="KFM81508.1"/>
    <property type="molecule type" value="Genomic_DNA"/>
</dbReference>
<dbReference type="OrthoDB" id="6431597at2759"/>
<keyword evidence="4 8" id="KW-0863">Zinc-finger</keyword>
<dbReference type="PANTHER" id="PTHR46179">
    <property type="entry name" value="ZINC FINGER PROTEIN"/>
    <property type="match status" value="1"/>
</dbReference>
<accession>A0A087UVW9</accession>
<evidence type="ECO:0000256" key="3">
    <source>
        <dbReference type="ARBA" id="ARBA00022737"/>
    </source>
</evidence>
<keyword evidence="3" id="KW-0677">Repeat</keyword>
<protein>
    <submittedName>
        <fullName evidence="11">Transcription factor IIIA</fullName>
    </submittedName>
</protein>
<dbReference type="PROSITE" id="PS50157">
    <property type="entry name" value="ZINC_FINGER_C2H2_2"/>
    <property type="match status" value="9"/>
</dbReference>
<feature type="domain" description="C2H2-type" evidence="10">
    <location>
        <begin position="212"/>
        <end position="241"/>
    </location>
</feature>
<gene>
    <name evidence="11" type="ORF">X975_07798</name>
</gene>
<dbReference type="GO" id="GO:0005634">
    <property type="term" value="C:nucleus"/>
    <property type="evidence" value="ECO:0007669"/>
    <property type="project" value="UniProtKB-SubCell"/>
</dbReference>
<dbReference type="InterPro" id="IPR054599">
    <property type="entry name" value="TFIIIA_Zfn-C2H2"/>
</dbReference>
<evidence type="ECO:0000256" key="5">
    <source>
        <dbReference type="ARBA" id="ARBA00022833"/>
    </source>
</evidence>
<feature type="compositionally biased region" description="Basic residues" evidence="9">
    <location>
        <begin position="271"/>
        <end position="282"/>
    </location>
</feature>
<dbReference type="GO" id="GO:0008270">
    <property type="term" value="F:zinc ion binding"/>
    <property type="evidence" value="ECO:0007669"/>
    <property type="project" value="UniProtKB-KW"/>
</dbReference>
<organism evidence="11 12">
    <name type="scientific">Stegodyphus mimosarum</name>
    <name type="common">African social velvet spider</name>
    <dbReference type="NCBI Taxonomy" id="407821"/>
    <lineage>
        <taxon>Eukaryota</taxon>
        <taxon>Metazoa</taxon>
        <taxon>Ecdysozoa</taxon>
        <taxon>Arthropoda</taxon>
        <taxon>Chelicerata</taxon>
        <taxon>Arachnida</taxon>
        <taxon>Araneae</taxon>
        <taxon>Araneomorphae</taxon>
        <taxon>Entelegynae</taxon>
        <taxon>Eresoidea</taxon>
        <taxon>Eresidae</taxon>
        <taxon>Stegodyphus</taxon>
    </lineage>
</organism>
<evidence type="ECO:0000256" key="9">
    <source>
        <dbReference type="SAM" id="MobiDB-lite"/>
    </source>
</evidence>
<feature type="non-terminal residue" evidence="11">
    <location>
        <position position="371"/>
    </location>
</feature>
<feature type="domain" description="C2H2-type" evidence="10">
    <location>
        <begin position="154"/>
        <end position="179"/>
    </location>
</feature>
<dbReference type="InterPro" id="IPR013087">
    <property type="entry name" value="Znf_C2H2_type"/>
</dbReference>
<feature type="compositionally biased region" description="Basic and acidic residues" evidence="9">
    <location>
        <begin position="260"/>
        <end position="270"/>
    </location>
</feature>
<feature type="domain" description="C2H2-type" evidence="10">
    <location>
        <begin position="183"/>
        <end position="210"/>
    </location>
</feature>
<evidence type="ECO:0000313" key="12">
    <source>
        <dbReference type="Proteomes" id="UP000054359"/>
    </source>
</evidence>
<dbReference type="GO" id="GO:0006357">
    <property type="term" value="P:regulation of transcription by RNA polymerase II"/>
    <property type="evidence" value="ECO:0007669"/>
    <property type="project" value="TreeGrafter"/>
</dbReference>
<dbReference type="PROSITE" id="PS00028">
    <property type="entry name" value="ZINC_FINGER_C2H2_1"/>
    <property type="match status" value="8"/>
</dbReference>
<keyword evidence="12" id="KW-1185">Reference proteome</keyword>
<dbReference type="Pfam" id="PF00096">
    <property type="entry name" value="zf-C2H2"/>
    <property type="match status" value="4"/>
</dbReference>
<reference evidence="11 12" key="1">
    <citation type="submission" date="2013-11" db="EMBL/GenBank/DDBJ databases">
        <title>Genome sequencing of Stegodyphus mimosarum.</title>
        <authorList>
            <person name="Bechsgaard J."/>
        </authorList>
    </citation>
    <scope>NUCLEOTIDE SEQUENCE [LARGE SCALE GENOMIC DNA]</scope>
</reference>
<feature type="domain" description="C2H2-type" evidence="10">
    <location>
        <begin position="99"/>
        <end position="126"/>
    </location>
</feature>
<feature type="domain" description="C2H2-type" evidence="10">
    <location>
        <begin position="8"/>
        <end position="37"/>
    </location>
</feature>
<feature type="domain" description="C2H2-type" evidence="10">
    <location>
        <begin position="127"/>
        <end position="153"/>
    </location>
</feature>
<feature type="region of interest" description="Disordered" evidence="9">
    <location>
        <begin position="260"/>
        <end position="282"/>
    </location>
</feature>
<keyword evidence="6" id="KW-0694">RNA-binding</keyword>
<dbReference type="FunFam" id="3.30.160.60:FF:000624">
    <property type="entry name" value="zinc finger protein 697"/>
    <property type="match status" value="1"/>
</dbReference>
<dbReference type="PANTHER" id="PTHR46179:SF20">
    <property type="entry name" value="TRANSCRIPTION FACTOR 3A PROTEIN-RELATED"/>
    <property type="match status" value="1"/>
</dbReference>
<dbReference type="SUPFAM" id="SSF57667">
    <property type="entry name" value="beta-beta-alpha zinc fingers"/>
    <property type="match status" value="5"/>
</dbReference>
<dbReference type="AlphaFoldDB" id="A0A087UVW9"/>
<evidence type="ECO:0000256" key="6">
    <source>
        <dbReference type="ARBA" id="ARBA00022884"/>
    </source>
</evidence>
<evidence type="ECO:0000313" key="11">
    <source>
        <dbReference type="EMBL" id="KFM81508.1"/>
    </source>
</evidence>
<dbReference type="Gene3D" id="3.30.160.60">
    <property type="entry name" value="Classic Zinc Finger"/>
    <property type="match status" value="6"/>
</dbReference>
<keyword evidence="2" id="KW-0479">Metal-binding</keyword>
<name>A0A087UVW9_STEMI</name>
<feature type="domain" description="C2H2-type" evidence="10">
    <location>
        <begin position="66"/>
        <end position="96"/>
    </location>
</feature>
<dbReference type="InterPro" id="IPR036236">
    <property type="entry name" value="Znf_C2H2_sf"/>
</dbReference>
<evidence type="ECO:0000259" key="10">
    <source>
        <dbReference type="PROSITE" id="PS50157"/>
    </source>
</evidence>
<sequence length="371" mass="43319">MSKTHKLYVCPHENCNGVFKRHTRYESHLRVHSGERPFICPFDECDKSYTRAFHLNRHMKIHESSFRCSVDGCSEILKSEATLKKHVDLIHRKKRHKIFKCSYCDKEFNKHNWLQKHEYIHTGIRPFLCPADNCERRFLVPSKLKKHMKVHEGYACTKPGCDKTFLKWSLLVKHNVINHPKVHKCASCNKEFSRSSNLKEHEFVHKEEREVFDCPVPNCSRFYFLKRNLKNHIKSYHEARPFVCKEEHCSKAFKTEADLSKHALRHDPNRPLRKKKKRKTKPKRTFADILAGYESNESEKMETVICSDANLEKGNDASSGSDQLDSLNMVLVNSNSLSETSTDYLQSDVAAYTTVSENVSNCRRMPIVCTN</sequence>
<keyword evidence="5" id="KW-0862">Zinc</keyword>
<feature type="domain" description="C2H2-type" evidence="10">
    <location>
        <begin position="38"/>
        <end position="67"/>
    </location>
</feature>
<dbReference type="Proteomes" id="UP000054359">
    <property type="component" value="Unassembled WGS sequence"/>
</dbReference>
<evidence type="ECO:0000256" key="8">
    <source>
        <dbReference type="PROSITE-ProRule" id="PRU00042"/>
    </source>
</evidence>
<dbReference type="STRING" id="407821.A0A087UVW9"/>
<evidence type="ECO:0000256" key="4">
    <source>
        <dbReference type="ARBA" id="ARBA00022771"/>
    </source>
</evidence>
<dbReference type="InterPro" id="IPR051061">
    <property type="entry name" value="Zinc_finger_trans_reg"/>
</dbReference>
<dbReference type="FunFam" id="3.30.160.60:FF:001102">
    <property type="entry name" value="Transcription factor IIIA"/>
    <property type="match status" value="1"/>
</dbReference>
<evidence type="ECO:0000256" key="1">
    <source>
        <dbReference type="ARBA" id="ARBA00004123"/>
    </source>
</evidence>
<feature type="domain" description="C2H2-type" evidence="10">
    <location>
        <begin position="242"/>
        <end position="271"/>
    </location>
</feature>
<evidence type="ECO:0000256" key="7">
    <source>
        <dbReference type="ARBA" id="ARBA00023242"/>
    </source>
</evidence>
<dbReference type="SMART" id="SM00355">
    <property type="entry name" value="ZnF_C2H2"/>
    <property type="match status" value="9"/>
</dbReference>
<keyword evidence="7" id="KW-0539">Nucleus</keyword>
<dbReference type="Pfam" id="PF22110">
    <property type="entry name" value="TFIIIA_zf-C2H2"/>
    <property type="match status" value="1"/>
</dbReference>
<dbReference type="OMA" id="CPYDNCH"/>
<evidence type="ECO:0000256" key="2">
    <source>
        <dbReference type="ARBA" id="ARBA00022723"/>
    </source>
</evidence>
<proteinExistence type="predicted"/>